<dbReference type="STRING" id="1121001.SAMN02745857_01082"/>
<sequence length="101" mass="11305">MIRNLLHPLPDASQVEVFETLLQLPQLRVERIVSDGQVSADWYDQDETEWVLLLAGAARLLFEGDAADTVLAPGDCVLIEPHRRHKVTYSAPGTVWLAVWA</sequence>
<reference evidence="1 2" key="1">
    <citation type="submission" date="2017-04" db="EMBL/GenBank/DDBJ databases">
        <authorList>
            <person name="Afonso C.L."/>
            <person name="Miller P.J."/>
            <person name="Scott M.A."/>
            <person name="Spackman E."/>
            <person name="Goraichik I."/>
            <person name="Dimitrov K.M."/>
            <person name="Suarez D.L."/>
            <person name="Swayne D.E."/>
        </authorList>
    </citation>
    <scope>NUCLEOTIDE SEQUENCE [LARGE SCALE GENOMIC DNA]</scope>
    <source>
        <strain evidence="1 2">DSM 23236</strain>
    </source>
</reference>
<evidence type="ECO:0000313" key="2">
    <source>
        <dbReference type="Proteomes" id="UP000192761"/>
    </source>
</evidence>
<protein>
    <submittedName>
        <fullName evidence="1">Cupin 2 domain-containing protein</fullName>
    </submittedName>
</protein>
<evidence type="ECO:0000313" key="1">
    <source>
        <dbReference type="EMBL" id="SMC20936.1"/>
    </source>
</evidence>
<keyword evidence="2" id="KW-1185">Reference proteome</keyword>
<dbReference type="SUPFAM" id="SSF51182">
    <property type="entry name" value="RmlC-like cupins"/>
    <property type="match status" value="1"/>
</dbReference>
<dbReference type="InterPro" id="IPR014710">
    <property type="entry name" value="RmlC-like_jellyroll"/>
</dbReference>
<accession>A0A1W1XAF4</accession>
<dbReference type="Proteomes" id="UP000192761">
    <property type="component" value="Unassembled WGS sequence"/>
</dbReference>
<proteinExistence type="predicted"/>
<dbReference type="AlphaFoldDB" id="A0A1W1XAF4"/>
<gene>
    <name evidence="1" type="ORF">SAMN02745857_01082</name>
</gene>
<name>A0A1W1XAF4_9NEIS</name>
<dbReference type="OrthoDB" id="9798585at2"/>
<organism evidence="1 2">
    <name type="scientific">Andreprevotia lacus DSM 23236</name>
    <dbReference type="NCBI Taxonomy" id="1121001"/>
    <lineage>
        <taxon>Bacteria</taxon>
        <taxon>Pseudomonadati</taxon>
        <taxon>Pseudomonadota</taxon>
        <taxon>Betaproteobacteria</taxon>
        <taxon>Neisseriales</taxon>
        <taxon>Chitinibacteraceae</taxon>
        <taxon>Andreprevotia</taxon>
    </lineage>
</organism>
<dbReference type="RefSeq" id="WP_084089693.1">
    <property type="nucleotide sequence ID" value="NZ_FWXD01000005.1"/>
</dbReference>
<dbReference type="EMBL" id="FWXD01000005">
    <property type="protein sequence ID" value="SMC20936.1"/>
    <property type="molecule type" value="Genomic_DNA"/>
</dbReference>
<dbReference type="InterPro" id="IPR011051">
    <property type="entry name" value="RmlC_Cupin_sf"/>
</dbReference>
<dbReference type="Gene3D" id="2.60.120.10">
    <property type="entry name" value="Jelly Rolls"/>
    <property type="match status" value="1"/>
</dbReference>